<dbReference type="GeneID" id="67014129"/>
<gene>
    <name evidence="2" type="ORF">ALTATR162_LOCUS266</name>
</gene>
<proteinExistence type="predicted"/>
<feature type="compositionally biased region" description="Basic and acidic residues" evidence="1">
    <location>
        <begin position="24"/>
        <end position="37"/>
    </location>
</feature>
<evidence type="ECO:0000313" key="3">
    <source>
        <dbReference type="Proteomes" id="UP000676310"/>
    </source>
</evidence>
<name>A0A8J2N014_9PLEO</name>
<dbReference type="EMBL" id="CAJRGZ010000012">
    <property type="protein sequence ID" value="CAG5137996.1"/>
    <property type="molecule type" value="Genomic_DNA"/>
</dbReference>
<organism evidence="2 3">
    <name type="scientific">Alternaria atra</name>
    <dbReference type="NCBI Taxonomy" id="119953"/>
    <lineage>
        <taxon>Eukaryota</taxon>
        <taxon>Fungi</taxon>
        <taxon>Dikarya</taxon>
        <taxon>Ascomycota</taxon>
        <taxon>Pezizomycotina</taxon>
        <taxon>Dothideomycetes</taxon>
        <taxon>Pleosporomycetidae</taxon>
        <taxon>Pleosporales</taxon>
        <taxon>Pleosporineae</taxon>
        <taxon>Pleosporaceae</taxon>
        <taxon>Alternaria</taxon>
        <taxon>Alternaria sect. Ulocladioides</taxon>
    </lineage>
</organism>
<keyword evidence="3" id="KW-1185">Reference proteome</keyword>
<accession>A0A8J2N014</accession>
<feature type="region of interest" description="Disordered" evidence="1">
    <location>
        <begin position="1"/>
        <end position="40"/>
    </location>
</feature>
<evidence type="ECO:0000256" key="1">
    <source>
        <dbReference type="SAM" id="MobiDB-lite"/>
    </source>
</evidence>
<dbReference type="AlphaFoldDB" id="A0A8J2N014"/>
<evidence type="ECO:0000313" key="2">
    <source>
        <dbReference type="EMBL" id="CAG5137996.1"/>
    </source>
</evidence>
<comment type="caution">
    <text evidence="2">The sequence shown here is derived from an EMBL/GenBank/DDBJ whole genome shotgun (WGS) entry which is preliminary data.</text>
</comment>
<dbReference type="Proteomes" id="UP000676310">
    <property type="component" value="Unassembled WGS sequence"/>
</dbReference>
<reference evidence="2" key="1">
    <citation type="submission" date="2021-05" db="EMBL/GenBank/DDBJ databases">
        <authorList>
            <person name="Stam R."/>
        </authorList>
    </citation>
    <scope>NUCLEOTIDE SEQUENCE</scope>
    <source>
        <strain evidence="2">CS162</strain>
    </source>
</reference>
<sequence length="173" mass="20150">MPLSTENGSRKSTETDAQQSRDMWAPRRSSESGRLSDEAVPLSQMGDVDALIKWNAHDNKRKGNQARKGKDPPVLHKLTREHIRAWKSAANDYKVNFPRVNLWSCMYCLHYIDYHKRPRYSRFRCAERECVGRGKLQVNYLWNITESVPVYVDGRSKLLGRSWARPWEDVGDI</sequence>
<dbReference type="RefSeq" id="XP_043163794.1">
    <property type="nucleotide sequence ID" value="XM_043307859.1"/>
</dbReference>
<protein>
    <submittedName>
        <fullName evidence="2">Uncharacterized protein</fullName>
    </submittedName>
</protein>